<feature type="transmembrane region" description="Helical" evidence="2">
    <location>
        <begin position="199"/>
        <end position="224"/>
    </location>
</feature>
<feature type="transmembrane region" description="Helical" evidence="2">
    <location>
        <begin position="278"/>
        <end position="305"/>
    </location>
</feature>
<keyword evidence="2" id="KW-1133">Transmembrane helix</keyword>
<organism evidence="3 4">
    <name type="scientific">Saccharopolyspora montiporae</name>
    <dbReference type="NCBI Taxonomy" id="2781240"/>
    <lineage>
        <taxon>Bacteria</taxon>
        <taxon>Bacillati</taxon>
        <taxon>Actinomycetota</taxon>
        <taxon>Actinomycetes</taxon>
        <taxon>Pseudonocardiales</taxon>
        <taxon>Pseudonocardiaceae</taxon>
        <taxon>Saccharopolyspora</taxon>
    </lineage>
</organism>
<evidence type="ECO:0000313" key="4">
    <source>
        <dbReference type="Proteomes" id="UP000598360"/>
    </source>
</evidence>
<proteinExistence type="predicted"/>
<feature type="transmembrane region" description="Helical" evidence="2">
    <location>
        <begin position="236"/>
        <end position="257"/>
    </location>
</feature>
<feature type="compositionally biased region" description="Basic and acidic residues" evidence="1">
    <location>
        <begin position="359"/>
        <end position="377"/>
    </location>
</feature>
<accession>A0A929BA80</accession>
<evidence type="ECO:0000256" key="1">
    <source>
        <dbReference type="SAM" id="MobiDB-lite"/>
    </source>
</evidence>
<feature type="transmembrane region" description="Helical" evidence="2">
    <location>
        <begin position="325"/>
        <end position="344"/>
    </location>
</feature>
<keyword evidence="2" id="KW-0812">Transmembrane</keyword>
<name>A0A929BA80_9PSEU</name>
<comment type="caution">
    <text evidence="3">The sequence shown here is derived from an EMBL/GenBank/DDBJ whole genome shotgun (WGS) entry which is preliminary data.</text>
</comment>
<gene>
    <name evidence="3" type="ORF">IQ251_05350</name>
</gene>
<evidence type="ECO:0000256" key="2">
    <source>
        <dbReference type="SAM" id="Phobius"/>
    </source>
</evidence>
<keyword evidence="2" id="KW-0472">Membrane</keyword>
<keyword evidence="4" id="KW-1185">Reference proteome</keyword>
<protein>
    <submittedName>
        <fullName evidence="3">Uncharacterized protein</fullName>
    </submittedName>
</protein>
<feature type="region of interest" description="Disordered" evidence="1">
    <location>
        <begin position="356"/>
        <end position="377"/>
    </location>
</feature>
<dbReference type="AlphaFoldDB" id="A0A929BA80"/>
<dbReference type="Proteomes" id="UP000598360">
    <property type="component" value="Unassembled WGS sequence"/>
</dbReference>
<evidence type="ECO:0000313" key="3">
    <source>
        <dbReference type="EMBL" id="MBE9373872.1"/>
    </source>
</evidence>
<sequence length="377" mass="40695">MTDQSQTETTEGHGARVLGLVTDPDMSTQVGSRLADGLTEWLGEQTGEEWTVEVVSDPVTAGEAESQRILNAVQEYLSARSWTLAICVTDLPLLLHRRALVADASTTRRVGVISLPALGALRTYGRTRDMLHDLLRSLLALENSATGRAPARELFNRLSSVQPSSPPGDDVDVRYTDSKFRGWLRLVSGMVRANRPSTLIFGLSGALTAAVATSAFGLSSSTIWQIGDQLPVLRQAIASVGAVGLLVGWLIGAHGLWEKVRHHERGHRRLVPLYNTSTVATLTIGVGVMYIGLFLVNVGVAWFLVGPSLLAQTLGHSVGWSTYLSLAWGFTTMGMIAGALGSSLESDRAVRQAAYGYREQQRRSSADEENPRTAEES</sequence>
<reference evidence="3" key="1">
    <citation type="submission" date="2020-10" db="EMBL/GenBank/DDBJ databases">
        <title>Diversity and distribution of actinomycetes associated with coral in the coast of Hainan.</title>
        <authorList>
            <person name="Li F."/>
        </authorList>
    </citation>
    <scope>NUCLEOTIDE SEQUENCE</scope>
    <source>
        <strain evidence="3">HNM0983</strain>
    </source>
</reference>
<dbReference type="EMBL" id="JADEYC010000008">
    <property type="protein sequence ID" value="MBE9373872.1"/>
    <property type="molecule type" value="Genomic_DNA"/>
</dbReference>
<dbReference type="RefSeq" id="WP_193927327.1">
    <property type="nucleotide sequence ID" value="NZ_JADEYC010000008.1"/>
</dbReference>